<dbReference type="GeneID" id="39600433"/>
<dbReference type="AlphaFoldDB" id="A0A443HPU6"/>
<keyword evidence="4" id="KW-1185">Reference proteome</keyword>
<dbReference type="STRING" id="264951.A0A443HPU6"/>
<name>A0A443HPU6_BYSSP</name>
<dbReference type="EMBL" id="RCNU01000009">
    <property type="protein sequence ID" value="RWQ93799.1"/>
    <property type="molecule type" value="Genomic_DNA"/>
</dbReference>
<dbReference type="Proteomes" id="UP000283841">
    <property type="component" value="Unassembled WGS sequence"/>
</dbReference>
<feature type="compositionally biased region" description="Polar residues" evidence="1">
    <location>
        <begin position="194"/>
        <end position="203"/>
    </location>
</feature>
<evidence type="ECO:0000256" key="1">
    <source>
        <dbReference type="SAM" id="MobiDB-lite"/>
    </source>
</evidence>
<feature type="compositionally biased region" description="Basic and acidic residues" evidence="1">
    <location>
        <begin position="316"/>
        <end position="326"/>
    </location>
</feature>
<evidence type="ECO:0000313" key="3">
    <source>
        <dbReference type="EMBL" id="RWQ93799.1"/>
    </source>
</evidence>
<feature type="region of interest" description="Disordered" evidence="1">
    <location>
        <begin position="289"/>
        <end position="346"/>
    </location>
</feature>
<gene>
    <name evidence="3" type="ORF">C8Q69DRAFT_474930</name>
</gene>
<feature type="domain" description="Azaphilone pigments biosynthesis cluster protein L N-terminal" evidence="2">
    <location>
        <begin position="5"/>
        <end position="145"/>
    </location>
</feature>
<dbReference type="VEuPathDB" id="FungiDB:C8Q69DRAFT_474930"/>
<dbReference type="PANTHER" id="PTHR36167:SF3">
    <property type="entry name" value="C2H2 FINGER DOMAIN TRANSCRIPTION FACTOR (EUROFUNG)-RELATED"/>
    <property type="match status" value="1"/>
</dbReference>
<evidence type="ECO:0000313" key="4">
    <source>
        <dbReference type="Proteomes" id="UP000283841"/>
    </source>
</evidence>
<evidence type="ECO:0000259" key="2">
    <source>
        <dbReference type="Pfam" id="PF17111"/>
    </source>
</evidence>
<dbReference type="RefSeq" id="XP_028483444.1">
    <property type="nucleotide sequence ID" value="XM_028631156.1"/>
</dbReference>
<dbReference type="InterPro" id="IPR039327">
    <property type="entry name" value="CON7-like"/>
</dbReference>
<feature type="region of interest" description="Disordered" evidence="1">
    <location>
        <begin position="466"/>
        <end position="523"/>
    </location>
</feature>
<protein>
    <recommendedName>
        <fullName evidence="2">Azaphilone pigments biosynthesis cluster protein L N-terminal domain-containing protein</fullName>
    </recommendedName>
</protein>
<comment type="caution">
    <text evidence="3">The sequence shown here is derived from an EMBL/GenBank/DDBJ whole genome shotgun (WGS) entry which is preliminary data.</text>
</comment>
<accession>A0A443HPU6</accession>
<sequence length="523" mass="59108">MSGLEAIGVAASIIQVADLGTKVSVRLFSLYRRFKDADQSLRDLSNDVALTCAILRELGESIEKDEQSKLCSEEAHRTLKSILGQCQEVLEQIQNMIDYRNDPQKTPLQRATEKFRNVLLEPKLDPLKSNLERLKSTMLLLLNAIMYAGQIRSKHVPTLLEEQRALLESLLEEKRSNERGPDQFAFIGLSQVTGPESSSSKIHAQNDGDPNTIDGPDELKQYNFLIQRMFHEIDSCKSKLESSRHSRIKDGVLNIHSGEIVRFQLEYGHTALQNFDHSLFADRSTKPLDLKSSAKDTPASTVPQQRHPDNGALERPAIDKRYELRTRAKPVPPTRENPPAHSIELHGSSVRYQSEGEQMTWNPQPNGYSPYPLFTRHPYLSTNGGENSTSTEMDPSKFFYPPPLLRQGIDETCWRSWGNVGRDIGEQGQQAVADGRLSKSRRSGSGYKPYNLVDLMLRWTNIQRDELGHRPQKRHRDSKGQGAPSEKKQRVNNVSEEFAYKPEDMTTATAVQDQDLPNIPGQL</sequence>
<feature type="region of interest" description="Disordered" evidence="1">
    <location>
        <begin position="194"/>
        <end position="216"/>
    </location>
</feature>
<reference evidence="3 4" key="1">
    <citation type="journal article" date="2018" name="Front. Microbiol.">
        <title>Genomic and genetic insights into a cosmopolitan fungus, Paecilomyces variotii (Eurotiales).</title>
        <authorList>
            <person name="Urquhart A.S."/>
            <person name="Mondo S.J."/>
            <person name="Makela M.R."/>
            <person name="Hane J.K."/>
            <person name="Wiebenga A."/>
            <person name="He G."/>
            <person name="Mihaltcheva S."/>
            <person name="Pangilinan J."/>
            <person name="Lipzen A."/>
            <person name="Barry K."/>
            <person name="de Vries R.P."/>
            <person name="Grigoriev I.V."/>
            <person name="Idnurm A."/>
        </authorList>
    </citation>
    <scope>NUCLEOTIDE SEQUENCE [LARGE SCALE GENOMIC DNA]</scope>
    <source>
        <strain evidence="3 4">CBS 101075</strain>
    </source>
</reference>
<dbReference type="GO" id="GO:0006355">
    <property type="term" value="P:regulation of DNA-templated transcription"/>
    <property type="evidence" value="ECO:0007669"/>
    <property type="project" value="InterPro"/>
</dbReference>
<dbReference type="PANTHER" id="PTHR36167">
    <property type="entry name" value="C2H2 FINGER DOMAIN TRANSCRIPTION FACTOR (EUROFUNG)-RELATED"/>
    <property type="match status" value="1"/>
</dbReference>
<organism evidence="3 4">
    <name type="scientific">Byssochlamys spectabilis</name>
    <name type="common">Paecilomyces variotii</name>
    <dbReference type="NCBI Taxonomy" id="264951"/>
    <lineage>
        <taxon>Eukaryota</taxon>
        <taxon>Fungi</taxon>
        <taxon>Dikarya</taxon>
        <taxon>Ascomycota</taxon>
        <taxon>Pezizomycotina</taxon>
        <taxon>Eurotiomycetes</taxon>
        <taxon>Eurotiomycetidae</taxon>
        <taxon>Eurotiales</taxon>
        <taxon>Thermoascaceae</taxon>
        <taxon>Paecilomyces</taxon>
    </lineage>
</organism>
<proteinExistence type="predicted"/>
<dbReference type="Pfam" id="PF17111">
    <property type="entry name" value="PigL_N"/>
    <property type="match status" value="1"/>
</dbReference>
<dbReference type="InterPro" id="IPR031348">
    <property type="entry name" value="PigL_N"/>
</dbReference>